<dbReference type="SUPFAM" id="SSF47592">
    <property type="entry name" value="SWIB/MDM2 domain"/>
    <property type="match status" value="1"/>
</dbReference>
<dbReference type="SMART" id="SM00719">
    <property type="entry name" value="Plus3"/>
    <property type="match status" value="1"/>
</dbReference>
<evidence type="ECO:0000259" key="6">
    <source>
        <dbReference type="PROSITE" id="PS51925"/>
    </source>
</evidence>
<dbReference type="PROSITE" id="PS51360">
    <property type="entry name" value="PLUS3"/>
    <property type="match status" value="1"/>
</dbReference>
<dbReference type="Pfam" id="PF22908">
    <property type="entry name" value="PHD_NSD"/>
    <property type="match status" value="1"/>
</dbReference>
<dbReference type="InterPro" id="IPR036885">
    <property type="entry name" value="SWIB_MDM2_dom_sf"/>
</dbReference>
<gene>
    <name evidence="7" type="ORF">GSMUA_280120.1</name>
</gene>
<keyword evidence="3" id="KW-0862">Zinc</keyword>
<dbReference type="InterPro" id="IPR013083">
    <property type="entry name" value="Znf_RING/FYVE/PHD"/>
</dbReference>
<dbReference type="EMBL" id="HG996470">
    <property type="protein sequence ID" value="CAG1840128.1"/>
    <property type="molecule type" value="Genomic_DNA"/>
</dbReference>
<dbReference type="InterPro" id="IPR004343">
    <property type="entry name" value="Plus-3_dom"/>
</dbReference>
<dbReference type="Pfam" id="PF02201">
    <property type="entry name" value="SWIB"/>
    <property type="match status" value="1"/>
</dbReference>
<dbReference type="Gene3D" id="3.90.70.200">
    <property type="entry name" value="Plus-3 domain"/>
    <property type="match status" value="1"/>
</dbReference>
<evidence type="ECO:0000256" key="2">
    <source>
        <dbReference type="ARBA" id="ARBA00022771"/>
    </source>
</evidence>
<dbReference type="Gene3D" id="3.30.40.10">
    <property type="entry name" value="Zinc/RING finger domain, C3HC4 (zinc finger)"/>
    <property type="match status" value="1"/>
</dbReference>
<name>A0A8D7A366_MUSAM</name>
<protein>
    <submittedName>
        <fullName evidence="7">(wild Malaysian banana) hypothetical protein</fullName>
    </submittedName>
</protein>
<feature type="compositionally biased region" description="Basic and acidic residues" evidence="4">
    <location>
        <begin position="165"/>
        <end position="178"/>
    </location>
</feature>
<accession>A0A8D7A366</accession>
<dbReference type="SUPFAM" id="SSF57903">
    <property type="entry name" value="FYVE/PHD zinc finger"/>
    <property type="match status" value="1"/>
</dbReference>
<feature type="compositionally biased region" description="Acidic residues" evidence="4">
    <location>
        <begin position="179"/>
        <end position="193"/>
    </location>
</feature>
<dbReference type="InterPro" id="IPR045894">
    <property type="entry name" value="At5g08430-like"/>
</dbReference>
<dbReference type="InterPro" id="IPR003121">
    <property type="entry name" value="SWIB_MDM2_domain"/>
</dbReference>
<sequence length="588" mass="67876">MKKDEMNKEEIAEDYCFACKDGGHLRVCDFKNCLKAYHPECVDKDFSFMETDEHWTCGWHSCFICQKASTFQCYCCPSSVCRSCIKEAEFVHVKERTKGFCNNCLKLAILIEENIDVDSDGGKVDFRDSETYEFLFKEYWEIIKDQEGLKLADLQTANTLLKRGENLKGGSDSDRSPEDDTGSEFDEMEDNLDDGLPFLEEPKGRHGKSKKRKKRSMSKKRVFSSWGSVELIKFLTSIDKDTKEPLALLDACDIIKDYIQTNNLCDPDTKKKTNVVCDDRLYALFRKRKVKFHKIHSLLESHFASDNVSDDEFSSEEGDDSFARHKKRNTAADSKSNKSHPKNYKDDISVPAKSYYASIIGRNINLVYLKRSLIVEFLRNPDTFEEKVTGCFVRVKVDPNEFYSVPERMYKLGQVTGVKKALQAYKIGEMSTDMVLCVSDMHKDVQISTLSEDDFEEDECEYLCHLANEGLFRRPTVAELEKKIKIVHVDIMNHWIDKEIVKLQKLIDRANEKGWRKEYPFESKIENIERLRTSEERQRLLREIPPVVADTCQIEPNTNSPHNSLAEKKECKPIEATQVNATSINPSF</sequence>
<dbReference type="Pfam" id="PF25980">
    <property type="entry name" value="NERD_plant"/>
    <property type="match status" value="1"/>
</dbReference>
<evidence type="ECO:0000313" key="7">
    <source>
        <dbReference type="EMBL" id="CAG1840128.1"/>
    </source>
</evidence>
<feature type="region of interest" description="Disordered" evidence="4">
    <location>
        <begin position="308"/>
        <end position="345"/>
    </location>
</feature>
<dbReference type="InterPro" id="IPR058668">
    <property type="entry name" value="NERD_dom"/>
</dbReference>
<dbReference type="AlphaFoldDB" id="A0A8D7A366"/>
<dbReference type="InterPro" id="IPR036128">
    <property type="entry name" value="Plus3-like_sf"/>
</dbReference>
<feature type="compositionally biased region" description="Basic residues" evidence="4">
    <location>
        <begin position="205"/>
        <end position="216"/>
    </location>
</feature>
<evidence type="ECO:0000256" key="3">
    <source>
        <dbReference type="ARBA" id="ARBA00022833"/>
    </source>
</evidence>
<dbReference type="CDD" id="cd15568">
    <property type="entry name" value="PHD5_NSD"/>
    <property type="match status" value="1"/>
</dbReference>
<dbReference type="Pfam" id="PF03126">
    <property type="entry name" value="Plus-3"/>
    <property type="match status" value="1"/>
</dbReference>
<dbReference type="PANTHER" id="PTHR46851">
    <property type="entry name" value="OS01G0884500 PROTEIN"/>
    <property type="match status" value="1"/>
</dbReference>
<keyword evidence="1" id="KW-0479">Metal-binding</keyword>
<feature type="domain" description="DM2" evidence="6">
    <location>
        <begin position="220"/>
        <end position="305"/>
    </location>
</feature>
<organism evidence="7">
    <name type="scientific">Musa acuminata subsp. malaccensis</name>
    <name type="common">Wild banana</name>
    <name type="synonym">Musa malaccensis</name>
    <dbReference type="NCBI Taxonomy" id="214687"/>
    <lineage>
        <taxon>Eukaryota</taxon>
        <taxon>Viridiplantae</taxon>
        <taxon>Streptophyta</taxon>
        <taxon>Embryophyta</taxon>
        <taxon>Tracheophyta</taxon>
        <taxon>Spermatophyta</taxon>
        <taxon>Magnoliopsida</taxon>
        <taxon>Liliopsida</taxon>
        <taxon>Zingiberales</taxon>
        <taxon>Musaceae</taxon>
        <taxon>Musa</taxon>
    </lineage>
</organism>
<dbReference type="PROSITE" id="PS51925">
    <property type="entry name" value="SWIB_MDM2"/>
    <property type="match status" value="1"/>
</dbReference>
<proteinExistence type="predicted"/>
<feature type="region of interest" description="Disordered" evidence="4">
    <location>
        <begin position="165"/>
        <end position="216"/>
    </location>
</feature>
<dbReference type="CDD" id="cd10567">
    <property type="entry name" value="SWIB-MDM2_like"/>
    <property type="match status" value="1"/>
</dbReference>
<dbReference type="GO" id="GO:0008270">
    <property type="term" value="F:zinc ion binding"/>
    <property type="evidence" value="ECO:0007669"/>
    <property type="project" value="UniProtKB-KW"/>
</dbReference>
<evidence type="ECO:0000256" key="4">
    <source>
        <dbReference type="SAM" id="MobiDB-lite"/>
    </source>
</evidence>
<dbReference type="InterPro" id="IPR055198">
    <property type="entry name" value="NSD_PHD"/>
</dbReference>
<dbReference type="SMART" id="SM00249">
    <property type="entry name" value="PHD"/>
    <property type="match status" value="1"/>
</dbReference>
<dbReference type="PANTHER" id="PTHR46851:SF11">
    <property type="entry name" value="GYF DOMAIN-CONTAINING PROTEIN"/>
    <property type="match status" value="1"/>
</dbReference>
<keyword evidence="2" id="KW-0863">Zinc-finger</keyword>
<reference evidence="7" key="1">
    <citation type="submission" date="2021-03" db="EMBL/GenBank/DDBJ databases">
        <authorList>
            <consortium name="Genoscope - CEA"/>
            <person name="William W."/>
        </authorList>
    </citation>
    <scope>NUCLEOTIDE SEQUENCE</scope>
    <source>
        <strain evidence="7">Doubled-haploid Pahang</strain>
    </source>
</reference>
<evidence type="ECO:0000256" key="1">
    <source>
        <dbReference type="ARBA" id="ARBA00022723"/>
    </source>
</evidence>
<feature type="domain" description="Plus3" evidence="5">
    <location>
        <begin position="358"/>
        <end position="492"/>
    </location>
</feature>
<feature type="compositionally biased region" description="Acidic residues" evidence="4">
    <location>
        <begin position="308"/>
        <end position="320"/>
    </location>
</feature>
<evidence type="ECO:0000259" key="5">
    <source>
        <dbReference type="PROSITE" id="PS51360"/>
    </source>
</evidence>
<dbReference type="Gene3D" id="1.10.245.10">
    <property type="entry name" value="SWIB/MDM2 domain"/>
    <property type="match status" value="1"/>
</dbReference>
<dbReference type="GO" id="GO:0003677">
    <property type="term" value="F:DNA binding"/>
    <property type="evidence" value="ECO:0007669"/>
    <property type="project" value="InterPro"/>
</dbReference>
<dbReference type="InterPro" id="IPR011011">
    <property type="entry name" value="Znf_FYVE_PHD"/>
</dbReference>
<dbReference type="InterPro" id="IPR001965">
    <property type="entry name" value="Znf_PHD"/>
</dbReference>
<dbReference type="SUPFAM" id="SSF159042">
    <property type="entry name" value="Plus3-like"/>
    <property type="match status" value="1"/>
</dbReference>